<accession>A0ABV5ZWZ1</accession>
<dbReference type="EMBL" id="JBHLZU010000008">
    <property type="protein sequence ID" value="MFB9904184.1"/>
    <property type="molecule type" value="Genomic_DNA"/>
</dbReference>
<keyword evidence="2" id="KW-1185">Reference proteome</keyword>
<dbReference type="RefSeq" id="WP_377851360.1">
    <property type="nucleotide sequence ID" value="NZ_JBHLZU010000008.1"/>
</dbReference>
<gene>
    <name evidence="1" type="ORF">ACFFQA_09540</name>
</gene>
<organism evidence="1 2">
    <name type="scientific">Allokutzneria oryzae</name>
    <dbReference type="NCBI Taxonomy" id="1378989"/>
    <lineage>
        <taxon>Bacteria</taxon>
        <taxon>Bacillati</taxon>
        <taxon>Actinomycetota</taxon>
        <taxon>Actinomycetes</taxon>
        <taxon>Pseudonocardiales</taxon>
        <taxon>Pseudonocardiaceae</taxon>
        <taxon>Allokutzneria</taxon>
    </lineage>
</organism>
<protein>
    <submittedName>
        <fullName evidence="1">Uncharacterized protein</fullName>
    </submittedName>
</protein>
<comment type="caution">
    <text evidence="1">The sequence shown here is derived from an EMBL/GenBank/DDBJ whole genome shotgun (WGS) entry which is preliminary data.</text>
</comment>
<dbReference type="Proteomes" id="UP001589693">
    <property type="component" value="Unassembled WGS sequence"/>
</dbReference>
<evidence type="ECO:0000313" key="2">
    <source>
        <dbReference type="Proteomes" id="UP001589693"/>
    </source>
</evidence>
<sequence length="81" mass="8843">MKALELHRVNSWEAAFPCEEVRGCFAHRVAFSPRATVPDAGANIGMVSVERHAPDAEHDRYRRVSLGAGKWGFTSDCGCPG</sequence>
<evidence type="ECO:0000313" key="1">
    <source>
        <dbReference type="EMBL" id="MFB9904184.1"/>
    </source>
</evidence>
<name>A0ABV5ZWZ1_9PSEU</name>
<proteinExistence type="predicted"/>
<reference evidence="1 2" key="1">
    <citation type="submission" date="2024-09" db="EMBL/GenBank/DDBJ databases">
        <authorList>
            <person name="Sun Q."/>
            <person name="Mori K."/>
        </authorList>
    </citation>
    <scope>NUCLEOTIDE SEQUENCE [LARGE SCALE GENOMIC DNA]</scope>
    <source>
        <strain evidence="1 2">TBRC 7907</strain>
    </source>
</reference>